<dbReference type="RefSeq" id="WP_058373839.1">
    <property type="nucleotide sequence ID" value="NZ_CP011034.1"/>
</dbReference>
<dbReference type="PRINTS" id="PR00411">
    <property type="entry name" value="PNDRDTASEI"/>
</dbReference>
<dbReference type="FunFam" id="3.50.50.60:FF:000208">
    <property type="entry name" value="3-ketosteroid dehydrogenase"/>
    <property type="match status" value="1"/>
</dbReference>
<dbReference type="OrthoDB" id="9813348at2"/>
<dbReference type="EC" id="1.3.99.4" evidence="7"/>
<keyword evidence="4" id="KW-0560">Oxidoreductase</keyword>
<dbReference type="Pfam" id="PF00890">
    <property type="entry name" value="FAD_binding_2"/>
    <property type="match status" value="1"/>
</dbReference>
<dbReference type="EMBL" id="CP011034">
    <property type="protein sequence ID" value="ALS33660.1"/>
    <property type="molecule type" value="Genomic_DNA"/>
</dbReference>
<accession>A0A0U2V7C5</accession>
<gene>
    <name evidence="11" type="primary">kstD</name>
    <name evidence="11" type="ORF">PTRA_a2586</name>
</gene>
<evidence type="ECO:0000313" key="12">
    <source>
        <dbReference type="Proteomes" id="UP000065261"/>
    </source>
</evidence>
<dbReference type="InterPro" id="IPR036188">
    <property type="entry name" value="FAD/NAD-bd_sf"/>
</dbReference>
<feature type="domain" description="FAD-dependent oxidoreductase 2 FAD-binding" evidence="10">
    <location>
        <begin position="12"/>
        <end position="549"/>
    </location>
</feature>
<proteinExistence type="inferred from homology"/>
<evidence type="ECO:0000256" key="5">
    <source>
        <dbReference type="ARBA" id="ARBA00051951"/>
    </source>
</evidence>
<dbReference type="SUPFAM" id="SSF51905">
    <property type="entry name" value="FAD/NAD(P)-binding domain"/>
    <property type="match status" value="1"/>
</dbReference>
<comment type="similarity">
    <text evidence="6">Belongs to the FAD-dependent oxidoreductase 2 family. 3-oxosteroid dehydrogenase subfamily.</text>
</comment>
<name>A0A0U2V7C5_9GAMM</name>
<dbReference type="PANTHER" id="PTHR43400:SF10">
    <property type="entry name" value="3-OXOSTEROID 1-DEHYDROGENASE"/>
    <property type="match status" value="1"/>
</dbReference>
<evidence type="ECO:0000256" key="4">
    <source>
        <dbReference type="ARBA" id="ARBA00023002"/>
    </source>
</evidence>
<dbReference type="PATRIC" id="fig|1315283.4.peg.2250"/>
<dbReference type="PANTHER" id="PTHR43400">
    <property type="entry name" value="FUMARATE REDUCTASE"/>
    <property type="match status" value="1"/>
</dbReference>
<dbReference type="InterPro" id="IPR050315">
    <property type="entry name" value="FAD-oxidoreductase_2"/>
</dbReference>
<dbReference type="InterPro" id="IPR027477">
    <property type="entry name" value="Succ_DH/fumarate_Rdtase_cat_sf"/>
</dbReference>
<dbReference type="SUPFAM" id="SSF56425">
    <property type="entry name" value="Succinate dehydrogenase/fumarate reductase flavoprotein, catalytic domain"/>
    <property type="match status" value="1"/>
</dbReference>
<dbReference type="Gene3D" id="3.50.50.60">
    <property type="entry name" value="FAD/NAD(P)-binding domain"/>
    <property type="match status" value="2"/>
</dbReference>
<evidence type="ECO:0000313" key="11">
    <source>
        <dbReference type="EMBL" id="ALS33660.1"/>
    </source>
</evidence>
<evidence type="ECO:0000256" key="8">
    <source>
        <dbReference type="ARBA" id="ARBA00069709"/>
    </source>
</evidence>
<dbReference type="Proteomes" id="UP000065261">
    <property type="component" value="Chromosome I"/>
</dbReference>
<dbReference type="KEGG" id="ptn:PTRA_a2586"/>
<keyword evidence="2" id="KW-0285">Flavoprotein</keyword>
<feature type="region of interest" description="Disordered" evidence="9">
    <location>
        <begin position="288"/>
        <end position="307"/>
    </location>
</feature>
<evidence type="ECO:0000256" key="7">
    <source>
        <dbReference type="ARBA" id="ARBA00066536"/>
    </source>
</evidence>
<dbReference type="AlphaFoldDB" id="A0A0U2V7C5"/>
<evidence type="ECO:0000259" key="10">
    <source>
        <dbReference type="Pfam" id="PF00890"/>
    </source>
</evidence>
<comment type="catalytic activity">
    <reaction evidence="5">
        <text>a 3-oxosteroid + A = a 3-oxo-Delta(1)-steroid + AH2</text>
        <dbReference type="Rhea" id="RHEA:13329"/>
        <dbReference type="ChEBI" id="CHEBI:13193"/>
        <dbReference type="ChEBI" id="CHEBI:17499"/>
        <dbReference type="ChEBI" id="CHEBI:20156"/>
        <dbReference type="ChEBI" id="CHEBI:47788"/>
        <dbReference type="EC" id="1.3.99.4"/>
    </reaction>
</comment>
<dbReference type="GO" id="GO:0008202">
    <property type="term" value="P:steroid metabolic process"/>
    <property type="evidence" value="ECO:0007669"/>
    <property type="project" value="UniProtKB-ARBA"/>
</dbReference>
<evidence type="ECO:0000256" key="6">
    <source>
        <dbReference type="ARBA" id="ARBA00061147"/>
    </source>
</evidence>
<comment type="cofactor">
    <cofactor evidence="1">
        <name>FAD</name>
        <dbReference type="ChEBI" id="CHEBI:57692"/>
    </cofactor>
</comment>
<dbReference type="InterPro" id="IPR003953">
    <property type="entry name" value="FAD-dep_OxRdtase_2_FAD-bd"/>
</dbReference>
<protein>
    <recommendedName>
        <fullName evidence="8">3-oxosteroid 1-dehydrogenase</fullName>
        <ecNumber evidence="7">1.3.99.4</ecNumber>
    </recommendedName>
</protein>
<evidence type="ECO:0000256" key="9">
    <source>
        <dbReference type="SAM" id="MobiDB-lite"/>
    </source>
</evidence>
<dbReference type="GO" id="GO:0047571">
    <property type="term" value="F:3-oxosteroid 1-dehydrogenase activity"/>
    <property type="evidence" value="ECO:0007669"/>
    <property type="project" value="UniProtKB-EC"/>
</dbReference>
<sequence>MTTANDVEKNYDVIVVGSGAGAMTAALFAADQGNSVLIVEKTDKYGGTSAISGGGIWIPNNDEFRALGGKDSYEAALTYIKAASQGSVDETRIRAYLDNAPKMLRELQANSRVKFAVADKYPDYYQHLEGSLPGGRSMDPELYDTTGLGDEMNNQQPAAGNALLMGKMSWTARQAHKAVSKERGWMLMIIGLMLRYKLDFKQRKKGRRDRRAGLGASLVASLRHSLCDRNIPLWRDTEFTDFVINNDKVTGIKVLRDGQELTLNARYGVIMGSGGFEQNQALREKYLPAPSQQSWSATPKGGNTGAALEAGQKLGAATDLLDWCWWTPTLNVPKERNARGLFAERAFPGAIVVDGAGQRFFNEAAPYLEFGDAMYRNHQKMGNSIPAWVVFDGHFRHEYAMGPLMPGKIMPDSRAPKAWLGSVYFKADSLAELAKLVNIDADGLAQTVQKMNHYAATGVDEDFDRGGNVFDRYYGDTKVKPNPCLAPLTKGPYYALKIHPGDIGTKGGLLTNEYAQVVRPSGEPIAGLYAIGNSSSSVMGTSYPGAGATIGPAMTFGYVAANHITANRGAEAND</sequence>
<organism evidence="11">
    <name type="scientific">Pseudoalteromonas translucida KMM 520</name>
    <dbReference type="NCBI Taxonomy" id="1315283"/>
    <lineage>
        <taxon>Bacteria</taxon>
        <taxon>Pseudomonadati</taxon>
        <taxon>Pseudomonadota</taxon>
        <taxon>Gammaproteobacteria</taxon>
        <taxon>Alteromonadales</taxon>
        <taxon>Pseudoalteromonadaceae</taxon>
        <taxon>Pseudoalteromonas</taxon>
    </lineage>
</organism>
<evidence type="ECO:0000256" key="3">
    <source>
        <dbReference type="ARBA" id="ARBA00022827"/>
    </source>
</evidence>
<evidence type="ECO:0000256" key="1">
    <source>
        <dbReference type="ARBA" id="ARBA00001974"/>
    </source>
</evidence>
<evidence type="ECO:0000256" key="2">
    <source>
        <dbReference type="ARBA" id="ARBA00022630"/>
    </source>
</evidence>
<keyword evidence="3" id="KW-0274">FAD</keyword>
<reference evidence="11 12" key="1">
    <citation type="submission" date="2015-03" db="EMBL/GenBank/DDBJ databases">
        <authorList>
            <person name="Murphy D."/>
        </authorList>
    </citation>
    <scope>NUCLEOTIDE SEQUENCE [LARGE SCALE GENOMIC DNA]</scope>
    <source>
        <strain evidence="11 12">KMM 520</strain>
    </source>
</reference>